<feature type="transmembrane region" description="Helical" evidence="9">
    <location>
        <begin position="6"/>
        <end position="24"/>
    </location>
</feature>
<keyword evidence="8" id="KW-0175">Coiled coil</keyword>
<feature type="coiled-coil region" evidence="8">
    <location>
        <begin position="163"/>
        <end position="190"/>
    </location>
</feature>
<evidence type="ECO:0000256" key="1">
    <source>
        <dbReference type="ARBA" id="ARBA00000085"/>
    </source>
</evidence>
<dbReference type="FunFam" id="3.30.565.10:FF:000006">
    <property type="entry name" value="Sensor histidine kinase WalK"/>
    <property type="match status" value="1"/>
</dbReference>
<dbReference type="InterPro" id="IPR005467">
    <property type="entry name" value="His_kinase_dom"/>
</dbReference>
<dbReference type="PRINTS" id="PR00344">
    <property type="entry name" value="BCTRLSENSOR"/>
</dbReference>
<dbReference type="Pfam" id="PF00989">
    <property type="entry name" value="PAS"/>
    <property type="match status" value="1"/>
</dbReference>
<dbReference type="GO" id="GO:0000155">
    <property type="term" value="F:phosphorelay sensor kinase activity"/>
    <property type="evidence" value="ECO:0007669"/>
    <property type="project" value="InterPro"/>
</dbReference>
<sequence>MLVVFFCKNLTLAGALIRALVYLMKLKFNRNLQLGYGFSIITLLVVGIISYITLNNLLNSNKAVEHSTLVIQKLEQAMSVMKDAETGQRGYLLTGKIAFLEPYNGAYQRATKLVNEVSVLTADNPQQQANLVKVHDVLTQRMEILKEFVSKKQQNQLIPPIDLERGKSAMDALRSAVDRAENDERRLLEQRALVLEKYTFFAPTAIIAALALAIIIALISYFNIMRDVREKDRLQKELQAKEEETAAFNEELTAANEEITAANEELTAINEELFQTQHQLSEMNELLEEKVATRTRALAESEEETQALNEELTAINEELAAANEEMLATNEDLQKSREETQQSERLFRSIAVNIPKSLILVMDPAHNLVTVEGDLMDKLGYHRSSYRGVPMASVTTPDRYEATKGYYDRMLNGEQIRTELKSPAGEDFQVDFVPLKNNNGAVYAGLVIALDISEQKLAEERSAKLAAIVESSDDAIISKTLDGVVTSWNRAAERLFGYTAEEMIGQSILKIFPEERVDEEPELVIRIKKGERIEHYETERLTSDGRMLNVSLTVSPIFDIHGNITGISKIARDISEKKQDEQRKSDFIGMVSHELKTPLTSLMALIQVTNIKLKGSEDSFLAGAMEKAEIQARRMSSMINGFLNVSRLESGKIAIDKELFDLDELISEVVEEYELTVSSHIIHIDICDHVQVNADREKIGSVISNLLSNAVKYSPKNKDIELRCALVNGFAEVSVKDRGMGIKELDLPKIFDRYYRVETSHTRHISGFGIGLYLSAEIIRRHDGQIWAESESGTGSVFHFSLPIEQV</sequence>
<feature type="domain" description="Histidine kinase" evidence="10">
    <location>
        <begin position="590"/>
        <end position="806"/>
    </location>
</feature>
<evidence type="ECO:0000256" key="2">
    <source>
        <dbReference type="ARBA" id="ARBA00012438"/>
    </source>
</evidence>
<keyword evidence="7 9" id="KW-0472">Membrane</keyword>
<dbReference type="CDD" id="cd00130">
    <property type="entry name" value="PAS"/>
    <property type="match status" value="1"/>
</dbReference>
<dbReference type="Pfam" id="PF05227">
    <property type="entry name" value="CHASE3"/>
    <property type="match status" value="1"/>
</dbReference>
<dbReference type="Gene3D" id="3.30.450.20">
    <property type="entry name" value="PAS domain"/>
    <property type="match status" value="2"/>
</dbReference>
<evidence type="ECO:0000259" key="10">
    <source>
        <dbReference type="PROSITE" id="PS50109"/>
    </source>
</evidence>
<dbReference type="PANTHER" id="PTHR45453">
    <property type="entry name" value="PHOSPHATE REGULON SENSOR PROTEIN PHOR"/>
    <property type="match status" value="1"/>
</dbReference>
<dbReference type="PROSITE" id="PS50113">
    <property type="entry name" value="PAC"/>
    <property type="match status" value="2"/>
</dbReference>
<dbReference type="InterPro" id="IPR013767">
    <property type="entry name" value="PAS_fold"/>
</dbReference>
<dbReference type="Gene3D" id="3.30.565.10">
    <property type="entry name" value="Histidine kinase-like ATPase, C-terminal domain"/>
    <property type="match status" value="1"/>
</dbReference>
<keyword evidence="9" id="KW-0812">Transmembrane</keyword>
<dbReference type="PANTHER" id="PTHR45453:SF1">
    <property type="entry name" value="PHOSPHATE REGULON SENSOR PROTEIN PHOR"/>
    <property type="match status" value="1"/>
</dbReference>
<dbReference type="GO" id="GO:0005886">
    <property type="term" value="C:plasma membrane"/>
    <property type="evidence" value="ECO:0007669"/>
    <property type="project" value="TreeGrafter"/>
</dbReference>
<evidence type="ECO:0000313" key="14">
    <source>
        <dbReference type="Proteomes" id="UP000251402"/>
    </source>
</evidence>
<dbReference type="PROSITE" id="PS50112">
    <property type="entry name" value="PAS"/>
    <property type="match status" value="1"/>
</dbReference>
<dbReference type="GO" id="GO:0004721">
    <property type="term" value="F:phosphoprotein phosphatase activity"/>
    <property type="evidence" value="ECO:0007669"/>
    <property type="project" value="TreeGrafter"/>
</dbReference>
<dbReference type="OrthoDB" id="9813151at2"/>
<keyword evidence="9" id="KW-1133">Transmembrane helix</keyword>
<feature type="coiled-coil region" evidence="8">
    <location>
        <begin position="224"/>
        <end position="343"/>
    </location>
</feature>
<name>A0A5C1HY19_9SPHI</name>
<feature type="domain" description="PAC" evidence="12">
    <location>
        <begin position="414"/>
        <end position="464"/>
    </location>
</feature>
<organism evidence="13 14">
    <name type="scientific">Mucilaginibacter rubeus</name>
    <dbReference type="NCBI Taxonomy" id="2027860"/>
    <lineage>
        <taxon>Bacteria</taxon>
        <taxon>Pseudomonadati</taxon>
        <taxon>Bacteroidota</taxon>
        <taxon>Sphingobacteriia</taxon>
        <taxon>Sphingobacteriales</taxon>
        <taxon>Sphingobacteriaceae</taxon>
        <taxon>Mucilaginibacter</taxon>
    </lineage>
</organism>
<dbReference type="InterPro" id="IPR003594">
    <property type="entry name" value="HATPase_dom"/>
</dbReference>
<keyword evidence="5" id="KW-0418">Kinase</keyword>
<dbReference type="SUPFAM" id="SSF47384">
    <property type="entry name" value="Homodimeric domain of signal transducing histidine kinase"/>
    <property type="match status" value="1"/>
</dbReference>
<evidence type="ECO:0000256" key="4">
    <source>
        <dbReference type="ARBA" id="ARBA00022679"/>
    </source>
</evidence>
<evidence type="ECO:0000256" key="8">
    <source>
        <dbReference type="SAM" id="Coils"/>
    </source>
</evidence>
<keyword evidence="3" id="KW-0597">Phosphoprotein</keyword>
<dbReference type="GO" id="GO:0016036">
    <property type="term" value="P:cellular response to phosphate starvation"/>
    <property type="evidence" value="ECO:0007669"/>
    <property type="project" value="TreeGrafter"/>
</dbReference>
<dbReference type="InterPro" id="IPR050351">
    <property type="entry name" value="BphY/WalK/GraS-like"/>
</dbReference>
<dbReference type="Proteomes" id="UP000251402">
    <property type="component" value="Chromosome"/>
</dbReference>
<evidence type="ECO:0000313" key="13">
    <source>
        <dbReference type="EMBL" id="QEM10716.1"/>
    </source>
</evidence>
<proteinExistence type="predicted"/>
<gene>
    <name evidence="13" type="ORF">DEO27_012010</name>
</gene>
<dbReference type="SMART" id="SM00388">
    <property type="entry name" value="HisKA"/>
    <property type="match status" value="1"/>
</dbReference>
<accession>A0A5C1HY19</accession>
<dbReference type="InterPro" id="IPR003661">
    <property type="entry name" value="HisK_dim/P_dom"/>
</dbReference>
<dbReference type="Pfam" id="PF00512">
    <property type="entry name" value="HisKA"/>
    <property type="match status" value="1"/>
</dbReference>
<keyword evidence="14" id="KW-1185">Reference proteome</keyword>
<dbReference type="CDD" id="cd00082">
    <property type="entry name" value="HisKA"/>
    <property type="match status" value="1"/>
</dbReference>
<evidence type="ECO:0000256" key="5">
    <source>
        <dbReference type="ARBA" id="ARBA00022777"/>
    </source>
</evidence>
<dbReference type="Pfam" id="PF13426">
    <property type="entry name" value="PAS_9"/>
    <property type="match status" value="1"/>
</dbReference>
<keyword evidence="4" id="KW-0808">Transferase</keyword>
<dbReference type="KEGG" id="mrub:DEO27_012010"/>
<dbReference type="InterPro" id="IPR007891">
    <property type="entry name" value="CHASE3"/>
</dbReference>
<evidence type="ECO:0000256" key="6">
    <source>
        <dbReference type="ARBA" id="ARBA00023012"/>
    </source>
</evidence>
<dbReference type="PROSITE" id="PS50109">
    <property type="entry name" value="HIS_KIN"/>
    <property type="match status" value="1"/>
</dbReference>
<dbReference type="SMART" id="SM00086">
    <property type="entry name" value="PAC"/>
    <property type="match status" value="1"/>
</dbReference>
<evidence type="ECO:0000259" key="11">
    <source>
        <dbReference type="PROSITE" id="PS50112"/>
    </source>
</evidence>
<dbReference type="InterPro" id="IPR001610">
    <property type="entry name" value="PAC"/>
</dbReference>
<dbReference type="SMART" id="SM00387">
    <property type="entry name" value="HATPase_c"/>
    <property type="match status" value="1"/>
</dbReference>
<dbReference type="InterPro" id="IPR004358">
    <property type="entry name" value="Sig_transdc_His_kin-like_C"/>
</dbReference>
<keyword evidence="6" id="KW-0902">Two-component regulatory system</keyword>
<evidence type="ECO:0000256" key="9">
    <source>
        <dbReference type="SAM" id="Phobius"/>
    </source>
</evidence>
<dbReference type="InterPro" id="IPR000700">
    <property type="entry name" value="PAS-assoc_C"/>
</dbReference>
<protein>
    <recommendedName>
        <fullName evidence="2">histidine kinase</fullName>
        <ecNumber evidence="2">2.7.13.3</ecNumber>
    </recommendedName>
</protein>
<dbReference type="SUPFAM" id="SSF55874">
    <property type="entry name" value="ATPase domain of HSP90 chaperone/DNA topoisomerase II/histidine kinase"/>
    <property type="match status" value="1"/>
</dbReference>
<dbReference type="InterPro" id="IPR000014">
    <property type="entry name" value="PAS"/>
</dbReference>
<dbReference type="Gene3D" id="1.10.287.130">
    <property type="match status" value="1"/>
</dbReference>
<feature type="domain" description="PAS" evidence="11">
    <location>
        <begin position="461"/>
        <end position="531"/>
    </location>
</feature>
<dbReference type="SUPFAM" id="SSF55785">
    <property type="entry name" value="PYP-like sensor domain (PAS domain)"/>
    <property type="match status" value="2"/>
</dbReference>
<evidence type="ECO:0000256" key="3">
    <source>
        <dbReference type="ARBA" id="ARBA00022553"/>
    </source>
</evidence>
<dbReference type="InterPro" id="IPR036097">
    <property type="entry name" value="HisK_dim/P_sf"/>
</dbReference>
<dbReference type="AlphaFoldDB" id="A0A5C1HY19"/>
<dbReference type="InterPro" id="IPR035965">
    <property type="entry name" value="PAS-like_dom_sf"/>
</dbReference>
<dbReference type="NCBIfam" id="TIGR00229">
    <property type="entry name" value="sensory_box"/>
    <property type="match status" value="2"/>
</dbReference>
<reference evidence="13" key="1">
    <citation type="submission" date="2019-08" db="EMBL/GenBank/DDBJ databases">
        <title>Comparative genome analysis confer to the adaptation heavy metal polluted environment.</title>
        <authorList>
            <person name="Li Y."/>
        </authorList>
    </citation>
    <scope>NUCLEOTIDE SEQUENCE [LARGE SCALE GENOMIC DNA]</scope>
    <source>
        <strain evidence="13">P1</strain>
    </source>
</reference>
<comment type="catalytic activity">
    <reaction evidence="1">
        <text>ATP + protein L-histidine = ADP + protein N-phospho-L-histidine.</text>
        <dbReference type="EC" id="2.7.13.3"/>
    </reaction>
</comment>
<feature type="domain" description="PAC" evidence="12">
    <location>
        <begin position="534"/>
        <end position="586"/>
    </location>
</feature>
<feature type="transmembrane region" description="Helical" evidence="9">
    <location>
        <begin position="36"/>
        <end position="54"/>
    </location>
</feature>
<dbReference type="SMART" id="SM00091">
    <property type="entry name" value="PAS"/>
    <property type="match status" value="1"/>
</dbReference>
<dbReference type="GO" id="GO:0006355">
    <property type="term" value="P:regulation of DNA-templated transcription"/>
    <property type="evidence" value="ECO:0007669"/>
    <property type="project" value="InterPro"/>
</dbReference>
<evidence type="ECO:0000259" key="12">
    <source>
        <dbReference type="PROSITE" id="PS50113"/>
    </source>
</evidence>
<dbReference type="InterPro" id="IPR036890">
    <property type="entry name" value="HATPase_C_sf"/>
</dbReference>
<feature type="transmembrane region" description="Helical" evidence="9">
    <location>
        <begin position="200"/>
        <end position="224"/>
    </location>
</feature>
<dbReference type="CDD" id="cd19410">
    <property type="entry name" value="HK9-like_sensor"/>
    <property type="match status" value="1"/>
</dbReference>
<dbReference type="Pfam" id="PF02518">
    <property type="entry name" value="HATPase_c"/>
    <property type="match status" value="1"/>
</dbReference>
<evidence type="ECO:0000256" key="7">
    <source>
        <dbReference type="ARBA" id="ARBA00023136"/>
    </source>
</evidence>
<dbReference type="EC" id="2.7.13.3" evidence="2"/>
<dbReference type="EMBL" id="CP043450">
    <property type="protein sequence ID" value="QEM10716.1"/>
    <property type="molecule type" value="Genomic_DNA"/>
</dbReference>